<protein>
    <recommendedName>
        <fullName evidence="1">PIN domain-containing protein</fullName>
    </recommendedName>
</protein>
<dbReference type="RefSeq" id="WP_147167696.1">
    <property type="nucleotide sequence ID" value="NZ_VOOR01000021.1"/>
</dbReference>
<evidence type="ECO:0000259" key="1">
    <source>
        <dbReference type="Pfam" id="PF10130"/>
    </source>
</evidence>
<dbReference type="EMBL" id="VOOR01000021">
    <property type="protein sequence ID" value="TXB62976.1"/>
    <property type="molecule type" value="Genomic_DNA"/>
</dbReference>
<dbReference type="Pfam" id="PF10130">
    <property type="entry name" value="PIN_2"/>
    <property type="match status" value="1"/>
</dbReference>
<dbReference type="InterPro" id="IPR002716">
    <property type="entry name" value="PIN_dom"/>
</dbReference>
<dbReference type="OrthoDB" id="799916at2"/>
<evidence type="ECO:0000313" key="2">
    <source>
        <dbReference type="EMBL" id="TXB62976.1"/>
    </source>
</evidence>
<organism evidence="2 3">
    <name type="scientific">Phaeodactylibacter luteus</name>
    <dbReference type="NCBI Taxonomy" id="1564516"/>
    <lineage>
        <taxon>Bacteria</taxon>
        <taxon>Pseudomonadati</taxon>
        <taxon>Bacteroidota</taxon>
        <taxon>Saprospiria</taxon>
        <taxon>Saprospirales</taxon>
        <taxon>Haliscomenobacteraceae</taxon>
        <taxon>Phaeodactylibacter</taxon>
    </lineage>
</organism>
<feature type="domain" description="PIN" evidence="1">
    <location>
        <begin position="5"/>
        <end position="126"/>
    </location>
</feature>
<proteinExistence type="predicted"/>
<dbReference type="InterPro" id="IPR029060">
    <property type="entry name" value="PIN-like_dom_sf"/>
</dbReference>
<name>A0A5C6RKV3_9BACT</name>
<keyword evidence="3" id="KW-1185">Reference proteome</keyword>
<sequence>MNRFIVDTNIVFSGILNTNSSIGDLLLNSEPFLKFYSLTYMRVEIDKHLDKIVEMSGMSINEVEYCKFQITKKIEFISEEQIPFRIWHKSANYVRDIDMDDIAFVALSEYMGYNLWTGDKKLMKGLIDKGFSNCISTQELVKLREEIEKSNK</sequence>
<reference evidence="2 3" key="1">
    <citation type="submission" date="2019-08" db="EMBL/GenBank/DDBJ databases">
        <title>Genome of Phaeodactylibacter luteus.</title>
        <authorList>
            <person name="Bowman J.P."/>
        </authorList>
    </citation>
    <scope>NUCLEOTIDE SEQUENCE [LARGE SCALE GENOMIC DNA]</scope>
    <source>
        <strain evidence="2 3">KCTC 42180</strain>
    </source>
</reference>
<comment type="caution">
    <text evidence="2">The sequence shown here is derived from an EMBL/GenBank/DDBJ whole genome shotgun (WGS) entry which is preliminary data.</text>
</comment>
<accession>A0A5C6RKV3</accession>
<dbReference type="Proteomes" id="UP000321580">
    <property type="component" value="Unassembled WGS sequence"/>
</dbReference>
<dbReference type="AlphaFoldDB" id="A0A5C6RKV3"/>
<gene>
    <name evidence="2" type="ORF">FRY97_11590</name>
</gene>
<dbReference type="SUPFAM" id="SSF88723">
    <property type="entry name" value="PIN domain-like"/>
    <property type="match status" value="1"/>
</dbReference>
<evidence type="ECO:0000313" key="3">
    <source>
        <dbReference type="Proteomes" id="UP000321580"/>
    </source>
</evidence>